<keyword evidence="3" id="KW-1185">Reference proteome</keyword>
<proteinExistence type="predicted"/>
<organism evidence="2 3">
    <name type="scientific">Mycolicibacterium arabiense</name>
    <dbReference type="NCBI Taxonomy" id="1286181"/>
    <lineage>
        <taxon>Bacteria</taxon>
        <taxon>Bacillati</taxon>
        <taxon>Actinomycetota</taxon>
        <taxon>Actinomycetes</taxon>
        <taxon>Mycobacteriales</taxon>
        <taxon>Mycobacteriaceae</taxon>
        <taxon>Mycolicibacterium</taxon>
    </lineage>
</organism>
<sequence>MTTAMKHGMLALGSALALVSAPVIFASSASAQTCPSGTSPTRWEGVCAKSGSNAPAFLPPGSTPGGGVVQRPNELPSVGGIPCTPEHYGTCLALQQSGA</sequence>
<accession>A0A7I7RZ44</accession>
<evidence type="ECO:0000313" key="3">
    <source>
        <dbReference type="Proteomes" id="UP000467428"/>
    </source>
</evidence>
<evidence type="ECO:0000313" key="2">
    <source>
        <dbReference type="EMBL" id="BBY49460.1"/>
    </source>
</evidence>
<reference evidence="2 3" key="1">
    <citation type="journal article" date="2019" name="Emerg. Microbes Infect.">
        <title>Comprehensive subspecies identification of 175 nontuberculous mycobacteria species based on 7547 genomic profiles.</title>
        <authorList>
            <person name="Matsumoto Y."/>
            <person name="Kinjo T."/>
            <person name="Motooka D."/>
            <person name="Nabeya D."/>
            <person name="Jung N."/>
            <person name="Uechi K."/>
            <person name="Horii T."/>
            <person name="Iida T."/>
            <person name="Fujita J."/>
            <person name="Nakamura S."/>
        </authorList>
    </citation>
    <scope>NUCLEOTIDE SEQUENCE [LARGE SCALE GENOMIC DNA]</scope>
    <source>
        <strain evidence="2 3">JCM 18538</strain>
    </source>
</reference>
<dbReference type="AlphaFoldDB" id="A0A7I7RZ44"/>
<feature type="chain" id="PRO_5029850953" description="Intersectin-EH binding protein Ibp1" evidence="1">
    <location>
        <begin position="32"/>
        <end position="99"/>
    </location>
</feature>
<keyword evidence="1" id="KW-0732">Signal</keyword>
<dbReference type="EMBL" id="AP022593">
    <property type="protein sequence ID" value="BBY49460.1"/>
    <property type="molecule type" value="Genomic_DNA"/>
</dbReference>
<evidence type="ECO:0008006" key="4">
    <source>
        <dbReference type="Google" id="ProtNLM"/>
    </source>
</evidence>
<dbReference type="Proteomes" id="UP000467428">
    <property type="component" value="Chromosome"/>
</dbReference>
<gene>
    <name evidence="2" type="ORF">MARA_29280</name>
</gene>
<geneLocation type="plasmid" evidence="3">
    <name>pjcm18538 dna</name>
</geneLocation>
<name>A0A7I7RZ44_9MYCO</name>
<feature type="signal peptide" evidence="1">
    <location>
        <begin position="1"/>
        <end position="31"/>
    </location>
</feature>
<dbReference type="KEGG" id="marz:MARA_29280"/>
<protein>
    <recommendedName>
        <fullName evidence="4">Intersectin-EH binding protein Ibp1</fullName>
    </recommendedName>
</protein>
<evidence type="ECO:0000256" key="1">
    <source>
        <dbReference type="SAM" id="SignalP"/>
    </source>
</evidence>
<dbReference type="RefSeq" id="WP_235887534.1">
    <property type="nucleotide sequence ID" value="NZ_AP022593.1"/>
</dbReference>